<keyword evidence="2" id="KW-1185">Reference proteome</keyword>
<evidence type="ECO:0000313" key="2">
    <source>
        <dbReference type="Proteomes" id="UP001595075"/>
    </source>
</evidence>
<dbReference type="InterPro" id="IPR027417">
    <property type="entry name" value="P-loop_NTPase"/>
</dbReference>
<dbReference type="PANTHER" id="PTHR10285">
    <property type="entry name" value="URIDINE KINASE"/>
    <property type="match status" value="1"/>
</dbReference>
<reference evidence="1 2" key="1">
    <citation type="journal article" date="2024" name="Commun. Biol.">
        <title>Comparative genomic analysis of thermophilic fungi reveals convergent evolutionary adaptations and gene losses.</title>
        <authorList>
            <person name="Steindorff A.S."/>
            <person name="Aguilar-Pontes M.V."/>
            <person name="Robinson A.J."/>
            <person name="Andreopoulos B."/>
            <person name="LaButti K."/>
            <person name="Kuo A."/>
            <person name="Mondo S."/>
            <person name="Riley R."/>
            <person name="Otillar R."/>
            <person name="Haridas S."/>
            <person name="Lipzen A."/>
            <person name="Grimwood J."/>
            <person name="Schmutz J."/>
            <person name="Clum A."/>
            <person name="Reid I.D."/>
            <person name="Moisan M.C."/>
            <person name="Butler G."/>
            <person name="Nguyen T.T.M."/>
            <person name="Dewar K."/>
            <person name="Conant G."/>
            <person name="Drula E."/>
            <person name="Henrissat B."/>
            <person name="Hansel C."/>
            <person name="Singer S."/>
            <person name="Hutchinson M.I."/>
            <person name="de Vries R.P."/>
            <person name="Natvig D.O."/>
            <person name="Powell A.J."/>
            <person name="Tsang A."/>
            <person name="Grigoriev I.V."/>
        </authorList>
    </citation>
    <scope>NUCLEOTIDE SEQUENCE [LARGE SCALE GENOMIC DNA]</scope>
    <source>
        <strain evidence="1 2">CBS 494.80</strain>
    </source>
</reference>
<name>A0ABR4C802_9HELO</name>
<gene>
    <name evidence="1" type="ORF">VTL71DRAFT_3331</name>
</gene>
<dbReference type="SUPFAM" id="SSF52540">
    <property type="entry name" value="P-loop containing nucleoside triphosphate hydrolases"/>
    <property type="match status" value="1"/>
</dbReference>
<accession>A0ABR4C802</accession>
<evidence type="ECO:0008006" key="3">
    <source>
        <dbReference type="Google" id="ProtNLM"/>
    </source>
</evidence>
<dbReference type="Gene3D" id="3.40.50.300">
    <property type="entry name" value="P-loop containing nucleotide triphosphate hydrolases"/>
    <property type="match status" value="1"/>
</dbReference>
<dbReference type="EMBL" id="JAZHXI010000012">
    <property type="protein sequence ID" value="KAL2065661.1"/>
    <property type="molecule type" value="Genomic_DNA"/>
</dbReference>
<proteinExistence type="predicted"/>
<dbReference type="Proteomes" id="UP001595075">
    <property type="component" value="Unassembled WGS sequence"/>
</dbReference>
<protein>
    <recommendedName>
        <fullName evidence="3">P-loop containing nucleoside triphosphate hydrolase protein</fullName>
    </recommendedName>
</protein>
<evidence type="ECO:0000313" key="1">
    <source>
        <dbReference type="EMBL" id="KAL2065661.1"/>
    </source>
</evidence>
<organism evidence="1 2">
    <name type="scientific">Oculimacula yallundae</name>
    <dbReference type="NCBI Taxonomy" id="86028"/>
    <lineage>
        <taxon>Eukaryota</taxon>
        <taxon>Fungi</taxon>
        <taxon>Dikarya</taxon>
        <taxon>Ascomycota</taxon>
        <taxon>Pezizomycotina</taxon>
        <taxon>Leotiomycetes</taxon>
        <taxon>Helotiales</taxon>
        <taxon>Ploettnerulaceae</taxon>
        <taxon>Oculimacula</taxon>
    </lineage>
</organism>
<comment type="caution">
    <text evidence="1">The sequence shown here is derived from an EMBL/GenBank/DDBJ whole genome shotgun (WGS) entry which is preliminary data.</text>
</comment>
<sequence length="316" mass="35986">MADDRADVVLEHVLPKIQEKINSQTPGGSHRPFVLGVTGLQGSGKSHLASALTRTLCEKHKYNAIEVSLDDFYLPHDSRQELRISNPDNKLLSARGQPGTHDVKLAKEFFEQFGKAKSDDVWIPSFDKSLFRGDGDRLPRDQWRIVKGSVDVVIFEGWCVGFRPTDRSHVEKMQKAAIDIRNEDEKAGKSQTSEFSTSTLADHDLAHLLWVNEQLDSYGRDFMGPQNFDFMVHLDTDDLKNVYVWRTQQEHALLEKKGSGMTDEQVVKFVQVYMPAYELYLDGLRRGFFSEIGDGNKTQIRLVMDVQRKVSKVDIL</sequence>